<sequence length="84" mass="8926">MFTTTYALYNTHVNMIANWLDALNGRGSGVFVYLPTLNAFDGLSYTAEGLITPVVMATETYAASAGFSAAVAILTSMSTNLSDF</sequence>
<protein>
    <submittedName>
        <fullName evidence="1">Unnamed protein product</fullName>
    </submittedName>
</protein>
<proteinExistence type="predicted"/>
<dbReference type="Proteomes" id="UP001165205">
    <property type="component" value="Unassembled WGS sequence"/>
</dbReference>
<evidence type="ECO:0000313" key="2">
    <source>
        <dbReference type="Proteomes" id="UP001165205"/>
    </source>
</evidence>
<reference evidence="1" key="1">
    <citation type="submission" date="2023-04" db="EMBL/GenBank/DDBJ databases">
        <title>Aspergillus oryzae NBRC 4228.</title>
        <authorList>
            <person name="Ichikawa N."/>
            <person name="Sato H."/>
            <person name="Tonouchi N."/>
        </authorList>
    </citation>
    <scope>NUCLEOTIDE SEQUENCE</scope>
    <source>
        <strain evidence="1">NBRC 4228</strain>
    </source>
</reference>
<organism evidence="1 2">
    <name type="scientific">Aspergillus oryzae</name>
    <name type="common">Yellow koji mold</name>
    <dbReference type="NCBI Taxonomy" id="5062"/>
    <lineage>
        <taxon>Eukaryota</taxon>
        <taxon>Fungi</taxon>
        <taxon>Dikarya</taxon>
        <taxon>Ascomycota</taxon>
        <taxon>Pezizomycotina</taxon>
        <taxon>Eurotiomycetes</taxon>
        <taxon>Eurotiomycetidae</taxon>
        <taxon>Eurotiales</taxon>
        <taxon>Aspergillaceae</taxon>
        <taxon>Aspergillus</taxon>
        <taxon>Aspergillus subgen. Circumdati</taxon>
    </lineage>
</organism>
<dbReference type="AlphaFoldDB" id="A0AAN4YY29"/>
<gene>
    <name evidence="1" type="ORF">Aory04_001220400</name>
</gene>
<name>A0AAN4YY29_ASPOZ</name>
<dbReference type="EMBL" id="BSYA01000234">
    <property type="protein sequence ID" value="GMG37319.1"/>
    <property type="molecule type" value="Genomic_DNA"/>
</dbReference>
<accession>A0AAN4YY29</accession>
<comment type="caution">
    <text evidence="1">The sequence shown here is derived from an EMBL/GenBank/DDBJ whole genome shotgun (WGS) entry which is preliminary data.</text>
</comment>
<evidence type="ECO:0000313" key="1">
    <source>
        <dbReference type="EMBL" id="GMG37319.1"/>
    </source>
</evidence>